<name>A0ABT7UN36_9FIRM</name>
<evidence type="ECO:0000256" key="4">
    <source>
        <dbReference type="HAMAP-Rule" id="MF_00149"/>
    </source>
</evidence>
<comment type="caution">
    <text evidence="8">The sequence shown here is derived from an EMBL/GenBank/DDBJ whole genome shotgun (WGS) entry which is preliminary data.</text>
</comment>
<dbReference type="Proteomes" id="UP001529380">
    <property type="component" value="Unassembled WGS sequence"/>
</dbReference>
<dbReference type="CDD" id="cd16926">
    <property type="entry name" value="HATPase_MutL-MLH-PMS-like"/>
    <property type="match status" value="1"/>
</dbReference>
<dbReference type="Gene3D" id="3.30.1540.20">
    <property type="entry name" value="MutL, C-terminal domain, dimerisation subdomain"/>
    <property type="match status" value="1"/>
</dbReference>
<proteinExistence type="inferred from homology"/>
<evidence type="ECO:0000256" key="1">
    <source>
        <dbReference type="ARBA" id="ARBA00006082"/>
    </source>
</evidence>
<dbReference type="InterPro" id="IPR014790">
    <property type="entry name" value="MutL_C"/>
</dbReference>
<feature type="region of interest" description="Disordered" evidence="5">
    <location>
        <begin position="329"/>
        <end position="355"/>
    </location>
</feature>
<accession>A0ABT7UN36</accession>
<dbReference type="RefSeq" id="WP_289599183.1">
    <property type="nucleotide sequence ID" value="NZ_JAUDCL010000004.1"/>
</dbReference>
<evidence type="ECO:0000256" key="2">
    <source>
        <dbReference type="ARBA" id="ARBA00022763"/>
    </source>
</evidence>
<feature type="compositionally biased region" description="Polar residues" evidence="5">
    <location>
        <begin position="488"/>
        <end position="498"/>
    </location>
</feature>
<dbReference type="NCBIfam" id="TIGR00585">
    <property type="entry name" value="mutl"/>
    <property type="match status" value="1"/>
</dbReference>
<evidence type="ECO:0000313" key="9">
    <source>
        <dbReference type="Proteomes" id="UP001529380"/>
    </source>
</evidence>
<dbReference type="Gene3D" id="3.30.230.10">
    <property type="match status" value="1"/>
</dbReference>
<dbReference type="InterPro" id="IPR002099">
    <property type="entry name" value="MutL/Mlh/PMS"/>
</dbReference>
<keyword evidence="8" id="KW-0540">Nuclease</keyword>
<feature type="compositionally biased region" description="Basic and acidic residues" evidence="5">
    <location>
        <begin position="442"/>
        <end position="451"/>
    </location>
</feature>
<dbReference type="HAMAP" id="MF_00149">
    <property type="entry name" value="DNA_mis_repair"/>
    <property type="match status" value="1"/>
</dbReference>
<dbReference type="SUPFAM" id="SSF55874">
    <property type="entry name" value="ATPase domain of HSP90 chaperone/DNA topoisomerase II/histidine kinase"/>
    <property type="match status" value="1"/>
</dbReference>
<keyword evidence="8" id="KW-0378">Hydrolase</keyword>
<dbReference type="GO" id="GO:0004519">
    <property type="term" value="F:endonuclease activity"/>
    <property type="evidence" value="ECO:0007669"/>
    <property type="project" value="UniProtKB-KW"/>
</dbReference>
<dbReference type="Pfam" id="PF01119">
    <property type="entry name" value="DNA_mis_repair"/>
    <property type="match status" value="1"/>
</dbReference>
<feature type="region of interest" description="Disordered" evidence="5">
    <location>
        <begin position="442"/>
        <end position="498"/>
    </location>
</feature>
<dbReference type="InterPro" id="IPR020667">
    <property type="entry name" value="DNA_mismatch_repair_MutL"/>
</dbReference>
<protein>
    <recommendedName>
        <fullName evidence="4">DNA mismatch repair protein MutL</fullName>
    </recommendedName>
</protein>
<dbReference type="PANTHER" id="PTHR10073:SF12">
    <property type="entry name" value="DNA MISMATCH REPAIR PROTEIN MLH1"/>
    <property type="match status" value="1"/>
</dbReference>
<sequence length="688" mass="75188">MAVIHILDKHTAELIAAGEVVERPASVVKELLENSIDAGATKVAVTIERGGVSLIQVADNGSGIEAEYISTAFIRHATSKIQTQEDLESIHTLGFRGEALASIASVARVEVLTRTEPDEFACCYRIEGGEELGMEPGARPIGTTISVRDLFYNTPARMKFLKKDSSEGTFVGETVSRIALSHPEVSVSFIREGKLLYKTPGDGDLRSAVYAVLGKEFARDLLPVKSSMGNYSVSGLITPPRACRASRGMQFFFINGRFVKNRTMMAAMENAYRGTLMQGKFPGCVLMLDMPAQLVDVNVHPAKTEVRFARENDVFDAVYGAVKNALGQPGSGEQQFQFTAGQTPEKESVKQPTAQPEAAKKVFDFAVKRDDFTAKTEPKKAEISGIWPVLPKKEEPLEPIVTVPDEEDAPRISRVWQSSQSGFAKPVGEGFHSEPVPLAKYAEPEQTREEPAAQWDTVKPVPQPEPAKPEVPAEQTAFAQPAAESQEPRQQTMEPEQASQPLQYVGEVFKTYIITQRGQEMCLIDKHAAHERILYERLAADYGKVSSQLLLAPVTVNLSAEEKNAILEHESLLRDAGVETEDFGGSTVLVRSVPADVETPDVEGLICELAAKLARGSRDALSEKTEWVLHSIACRAAIKAGDRTASAELMHLAQDILDGKVPPFCPHGRPVVLKLTKKELEKQFGRIG</sequence>
<dbReference type="Gene3D" id="3.30.565.10">
    <property type="entry name" value="Histidine kinase-like ATPase, C-terminal domain"/>
    <property type="match status" value="1"/>
</dbReference>
<evidence type="ECO:0000259" key="6">
    <source>
        <dbReference type="SMART" id="SM00853"/>
    </source>
</evidence>
<keyword evidence="9" id="KW-1185">Reference proteome</keyword>
<organism evidence="8 9">
    <name type="scientific">Allofournierella massiliensis</name>
    <dbReference type="NCBI Taxonomy" id="1650663"/>
    <lineage>
        <taxon>Bacteria</taxon>
        <taxon>Bacillati</taxon>
        <taxon>Bacillota</taxon>
        <taxon>Clostridia</taxon>
        <taxon>Eubacteriales</taxon>
        <taxon>Oscillospiraceae</taxon>
        <taxon>Allofournierella</taxon>
    </lineage>
</organism>
<dbReference type="PROSITE" id="PS00058">
    <property type="entry name" value="DNA_MISMATCH_REPAIR_1"/>
    <property type="match status" value="1"/>
</dbReference>
<dbReference type="EMBL" id="JAUDCL010000004">
    <property type="protein sequence ID" value="MDM8200312.1"/>
    <property type="molecule type" value="Genomic_DNA"/>
</dbReference>
<dbReference type="InterPro" id="IPR037198">
    <property type="entry name" value="MutL_C_sf"/>
</dbReference>
<reference evidence="8 9" key="1">
    <citation type="submission" date="2023-06" db="EMBL/GenBank/DDBJ databases">
        <title>Identification and characterization of horizontal gene transfer across gut microbiota members of farm animals based on homology search.</title>
        <authorList>
            <person name="Schwarzerova J."/>
            <person name="Nykrynova M."/>
            <person name="Jureckova K."/>
            <person name="Cejkova D."/>
            <person name="Rychlik I."/>
        </authorList>
    </citation>
    <scope>NUCLEOTIDE SEQUENCE [LARGE SCALE GENOMIC DNA]</scope>
    <source>
        <strain evidence="8 9">ET340</strain>
    </source>
</reference>
<dbReference type="InterPro" id="IPR038973">
    <property type="entry name" value="MutL/Mlh/Pms-like"/>
</dbReference>
<feature type="domain" description="MutL C-terminal dimerisation" evidence="6">
    <location>
        <begin position="504"/>
        <end position="644"/>
    </location>
</feature>
<dbReference type="InterPro" id="IPR014762">
    <property type="entry name" value="DNA_mismatch_repair_CS"/>
</dbReference>
<evidence type="ECO:0000256" key="3">
    <source>
        <dbReference type="ARBA" id="ARBA00023204"/>
    </source>
</evidence>
<dbReference type="SMART" id="SM00853">
    <property type="entry name" value="MutL_C"/>
    <property type="match status" value="1"/>
</dbReference>
<evidence type="ECO:0000259" key="7">
    <source>
        <dbReference type="SMART" id="SM01340"/>
    </source>
</evidence>
<evidence type="ECO:0000313" key="8">
    <source>
        <dbReference type="EMBL" id="MDM8200312.1"/>
    </source>
</evidence>
<feature type="compositionally biased region" description="Polar residues" evidence="5">
    <location>
        <begin position="331"/>
        <end position="342"/>
    </location>
</feature>
<dbReference type="InterPro" id="IPR042120">
    <property type="entry name" value="MutL_C_dimsub"/>
</dbReference>
<dbReference type="Gene3D" id="3.30.1370.100">
    <property type="entry name" value="MutL, C-terminal domain, regulatory subdomain"/>
    <property type="match status" value="1"/>
</dbReference>
<keyword evidence="2 4" id="KW-0227">DNA damage</keyword>
<dbReference type="Pfam" id="PF13589">
    <property type="entry name" value="HATPase_c_3"/>
    <property type="match status" value="1"/>
</dbReference>
<comment type="function">
    <text evidence="4">This protein is involved in the repair of mismatches in DNA. It is required for dam-dependent methyl-directed DNA mismatch repair. May act as a 'molecular matchmaker', a protein that promotes the formation of a stable complex between two or more DNA-binding proteins in an ATP-dependent manner without itself being part of a final effector complex.</text>
</comment>
<dbReference type="SMART" id="SM01340">
    <property type="entry name" value="DNA_mis_repair"/>
    <property type="match status" value="1"/>
</dbReference>
<dbReference type="InterPro" id="IPR013507">
    <property type="entry name" value="DNA_mismatch_S5_2-like"/>
</dbReference>
<dbReference type="InterPro" id="IPR014721">
    <property type="entry name" value="Ribsml_uS5_D2-typ_fold_subgr"/>
</dbReference>
<comment type="similarity">
    <text evidence="1 4">Belongs to the DNA mismatch repair MutL/HexB family.</text>
</comment>
<feature type="domain" description="DNA mismatch repair protein S5" evidence="7">
    <location>
        <begin position="209"/>
        <end position="327"/>
    </location>
</feature>
<keyword evidence="3 4" id="KW-0234">DNA repair</keyword>
<evidence type="ECO:0000256" key="5">
    <source>
        <dbReference type="SAM" id="MobiDB-lite"/>
    </source>
</evidence>
<dbReference type="PANTHER" id="PTHR10073">
    <property type="entry name" value="DNA MISMATCH REPAIR PROTEIN MLH, PMS, MUTL"/>
    <property type="match status" value="1"/>
</dbReference>
<dbReference type="CDD" id="cd00782">
    <property type="entry name" value="MutL_Trans"/>
    <property type="match status" value="1"/>
</dbReference>
<dbReference type="Pfam" id="PF08676">
    <property type="entry name" value="MutL_C"/>
    <property type="match status" value="1"/>
</dbReference>
<dbReference type="SUPFAM" id="SSF54211">
    <property type="entry name" value="Ribosomal protein S5 domain 2-like"/>
    <property type="match status" value="1"/>
</dbReference>
<keyword evidence="8" id="KW-0255">Endonuclease</keyword>
<gene>
    <name evidence="4 8" type="primary">mutL</name>
    <name evidence="8" type="ORF">QUW08_03220</name>
</gene>
<dbReference type="InterPro" id="IPR042121">
    <property type="entry name" value="MutL_C_regsub"/>
</dbReference>
<dbReference type="SUPFAM" id="SSF118116">
    <property type="entry name" value="DNA mismatch repair protein MutL"/>
    <property type="match status" value="1"/>
</dbReference>
<dbReference type="InterPro" id="IPR036890">
    <property type="entry name" value="HATPase_C_sf"/>
</dbReference>
<dbReference type="InterPro" id="IPR020568">
    <property type="entry name" value="Ribosomal_Su5_D2-typ_SF"/>
</dbReference>